<accession>A0ABR8JT04</accession>
<keyword evidence="4" id="KW-1185">Reference proteome</keyword>
<dbReference type="InterPro" id="IPR014729">
    <property type="entry name" value="Rossmann-like_a/b/a_fold"/>
</dbReference>
<dbReference type="PANTHER" id="PTHR46268">
    <property type="entry name" value="STRESS RESPONSE PROTEIN NHAX"/>
    <property type="match status" value="1"/>
</dbReference>
<gene>
    <name evidence="3" type="ORF">IC234_02920</name>
</gene>
<evidence type="ECO:0000313" key="4">
    <source>
        <dbReference type="Proteomes" id="UP000606003"/>
    </source>
</evidence>
<reference evidence="3 4" key="1">
    <citation type="submission" date="2020-09" db="EMBL/GenBank/DDBJ databases">
        <authorList>
            <person name="Kim M.K."/>
        </authorList>
    </citation>
    <scope>NUCLEOTIDE SEQUENCE [LARGE SCALE GENOMIC DNA]</scope>
    <source>
        <strain evidence="3 4">BT189</strain>
    </source>
</reference>
<name>A0ABR8JT04_9BACT</name>
<dbReference type="Pfam" id="PF00582">
    <property type="entry name" value="Usp"/>
    <property type="match status" value="2"/>
</dbReference>
<dbReference type="SUPFAM" id="SSF52402">
    <property type="entry name" value="Adenine nucleotide alpha hydrolases-like"/>
    <property type="match status" value="2"/>
</dbReference>
<evidence type="ECO:0000259" key="2">
    <source>
        <dbReference type="Pfam" id="PF00582"/>
    </source>
</evidence>
<evidence type="ECO:0000256" key="1">
    <source>
        <dbReference type="ARBA" id="ARBA00008791"/>
    </source>
</evidence>
<sequence>MQQTFVVMTDFSDAAQAALSYTARLAALVEGRVILLHIFEDPLAVALESPLVLAAGRLRFRPQTSRAAVLAALAHEAQQLPVPAEAETAEAPLGPALHRLLAHRFPQLLVLGRAHAHAWFEHLLTLSHQAVVLKEAHVPVLLVPENWHRPELPRRAVVGADGAPLTLQPACLAVAPLLARLRLAATVVHVAAHAHGPSRAPEALEAVRQTSLFGPLDDNHVYDLRETAPVAGLLQAVQELDADLLVVMPRPHFFPGNLFHHDVTAELLRTSPVPVLVLPAVA</sequence>
<dbReference type="RefSeq" id="WP_190922325.1">
    <property type="nucleotide sequence ID" value="NZ_JACXAC010000001.1"/>
</dbReference>
<protein>
    <submittedName>
        <fullName evidence="3">Universal stress protein</fullName>
    </submittedName>
</protein>
<dbReference type="EMBL" id="JACXAC010000001">
    <property type="protein sequence ID" value="MBD2721064.1"/>
    <property type="molecule type" value="Genomic_DNA"/>
</dbReference>
<comment type="caution">
    <text evidence="3">The sequence shown here is derived from an EMBL/GenBank/DDBJ whole genome shotgun (WGS) entry which is preliminary data.</text>
</comment>
<dbReference type="PANTHER" id="PTHR46268:SF6">
    <property type="entry name" value="UNIVERSAL STRESS PROTEIN UP12"/>
    <property type="match status" value="1"/>
</dbReference>
<organism evidence="3 4">
    <name type="scientific">Hymenobacter armeniacus</name>
    <dbReference type="NCBI Taxonomy" id="2771358"/>
    <lineage>
        <taxon>Bacteria</taxon>
        <taxon>Pseudomonadati</taxon>
        <taxon>Bacteroidota</taxon>
        <taxon>Cytophagia</taxon>
        <taxon>Cytophagales</taxon>
        <taxon>Hymenobacteraceae</taxon>
        <taxon>Hymenobacter</taxon>
    </lineage>
</organism>
<evidence type="ECO:0000313" key="3">
    <source>
        <dbReference type="EMBL" id="MBD2721064.1"/>
    </source>
</evidence>
<dbReference type="Proteomes" id="UP000606003">
    <property type="component" value="Unassembled WGS sequence"/>
</dbReference>
<dbReference type="Gene3D" id="3.40.50.620">
    <property type="entry name" value="HUPs"/>
    <property type="match status" value="2"/>
</dbReference>
<feature type="domain" description="UspA" evidence="2">
    <location>
        <begin position="3"/>
        <end position="144"/>
    </location>
</feature>
<dbReference type="InterPro" id="IPR006016">
    <property type="entry name" value="UspA"/>
</dbReference>
<comment type="similarity">
    <text evidence="1">Belongs to the universal stress protein A family.</text>
</comment>
<proteinExistence type="inferred from homology"/>
<dbReference type="CDD" id="cd00293">
    <property type="entry name" value="USP-like"/>
    <property type="match status" value="1"/>
</dbReference>
<feature type="domain" description="UspA" evidence="2">
    <location>
        <begin position="154"/>
        <end position="279"/>
    </location>
</feature>